<proteinExistence type="predicted"/>
<evidence type="ECO:0000313" key="5">
    <source>
        <dbReference type="Proteomes" id="UP000295711"/>
    </source>
</evidence>
<feature type="signal peptide" evidence="2">
    <location>
        <begin position="1"/>
        <end position="19"/>
    </location>
</feature>
<gene>
    <name evidence="4" type="ORF">EV212_11080</name>
</gene>
<dbReference type="PANTHER" id="PTHR35936:SF17">
    <property type="entry name" value="ARGININE-BINDING EXTRACELLULAR PROTEIN ARTP"/>
    <property type="match status" value="1"/>
</dbReference>
<protein>
    <submittedName>
        <fullName evidence="4">Polar amino acid transport system substrate-binding protein</fullName>
    </submittedName>
</protein>
<evidence type="ECO:0000256" key="1">
    <source>
        <dbReference type="ARBA" id="ARBA00022729"/>
    </source>
</evidence>
<dbReference type="EMBL" id="SLXA01000010">
    <property type="protein sequence ID" value="TCO84057.1"/>
    <property type="molecule type" value="Genomic_DNA"/>
</dbReference>
<evidence type="ECO:0000256" key="2">
    <source>
        <dbReference type="SAM" id="SignalP"/>
    </source>
</evidence>
<dbReference type="PROSITE" id="PS51257">
    <property type="entry name" value="PROKAR_LIPOPROTEIN"/>
    <property type="match status" value="1"/>
</dbReference>
<feature type="domain" description="Solute-binding protein family 3/N-terminal" evidence="3">
    <location>
        <begin position="68"/>
        <end position="289"/>
    </location>
</feature>
<sequence>MKKCLALTLALVLALGCTACGGSEKKETKAETTAAAESGETAAAASDTEYKATDIEYHSVAEIQKRGVFHVATEATFAPYAFKDADGNIVGLEASMAQAMADDMGVELVIDDMAFDSVLPSVQAGLDDVAIAALTPDAERQKSFTFTQSYLSNGQMSLVRAEDVDKFKDESAMVAGVTMGAQKGSYQQKVADTLYPDCTGRYLETIPNVIMDLKAGNIDIAIMDYDNAYSYAQQNEDLETAFVVPMLDGDEPANCAAAMKGNEDLTNYLNELIQKYIDDGSMQKWYEEAVELQLSLSEAE</sequence>
<evidence type="ECO:0000259" key="3">
    <source>
        <dbReference type="SMART" id="SM00062"/>
    </source>
</evidence>
<evidence type="ECO:0000313" key="4">
    <source>
        <dbReference type="EMBL" id="TCO84057.1"/>
    </source>
</evidence>
<dbReference type="InterPro" id="IPR001638">
    <property type="entry name" value="Solute-binding_3/MltF_N"/>
</dbReference>
<organism evidence="4 5">
    <name type="scientific">Frisingicoccus caecimuris</name>
    <dbReference type="NCBI Taxonomy" id="1796636"/>
    <lineage>
        <taxon>Bacteria</taxon>
        <taxon>Bacillati</taxon>
        <taxon>Bacillota</taxon>
        <taxon>Clostridia</taxon>
        <taxon>Lachnospirales</taxon>
        <taxon>Lachnospiraceae</taxon>
        <taxon>Frisingicoccus</taxon>
    </lineage>
</organism>
<dbReference type="OrthoDB" id="9774451at2"/>
<dbReference type="AlphaFoldDB" id="A0A4R2LGM5"/>
<dbReference type="Proteomes" id="UP000295711">
    <property type="component" value="Unassembled WGS sequence"/>
</dbReference>
<dbReference type="Pfam" id="PF00497">
    <property type="entry name" value="SBP_bac_3"/>
    <property type="match status" value="1"/>
</dbReference>
<keyword evidence="1 2" id="KW-0732">Signal</keyword>
<accession>A0A4R2LGM5</accession>
<dbReference type="RefSeq" id="WP_132092700.1">
    <property type="nucleotide sequence ID" value="NZ_JANKAQ010000011.1"/>
</dbReference>
<keyword evidence="5" id="KW-1185">Reference proteome</keyword>
<reference evidence="4 5" key="1">
    <citation type="submission" date="2019-03" db="EMBL/GenBank/DDBJ databases">
        <title>Genomic Encyclopedia of Type Strains, Phase IV (KMG-IV): sequencing the most valuable type-strain genomes for metagenomic binning, comparative biology and taxonomic classification.</title>
        <authorList>
            <person name="Goeker M."/>
        </authorList>
    </citation>
    <scope>NUCLEOTIDE SEQUENCE [LARGE SCALE GENOMIC DNA]</scope>
    <source>
        <strain evidence="4 5">DSM 28559</strain>
    </source>
</reference>
<feature type="chain" id="PRO_5038446685" evidence="2">
    <location>
        <begin position="20"/>
        <end position="300"/>
    </location>
</feature>
<dbReference type="Gene3D" id="3.40.190.10">
    <property type="entry name" value="Periplasmic binding protein-like II"/>
    <property type="match status" value="2"/>
</dbReference>
<name>A0A4R2LGM5_9FIRM</name>
<dbReference type="SMART" id="SM00062">
    <property type="entry name" value="PBPb"/>
    <property type="match status" value="1"/>
</dbReference>
<dbReference type="SUPFAM" id="SSF53850">
    <property type="entry name" value="Periplasmic binding protein-like II"/>
    <property type="match status" value="1"/>
</dbReference>
<comment type="caution">
    <text evidence="4">The sequence shown here is derived from an EMBL/GenBank/DDBJ whole genome shotgun (WGS) entry which is preliminary data.</text>
</comment>
<dbReference type="PANTHER" id="PTHR35936">
    <property type="entry name" value="MEMBRANE-BOUND LYTIC MUREIN TRANSGLYCOSYLASE F"/>
    <property type="match status" value="1"/>
</dbReference>